<name>R7VKF4_CAPTE</name>
<dbReference type="Pfam" id="PF00105">
    <property type="entry name" value="zf-C4"/>
    <property type="match status" value="1"/>
</dbReference>
<dbReference type="InterPro" id="IPR013088">
    <property type="entry name" value="Znf_NHR/GATA"/>
</dbReference>
<dbReference type="GO" id="GO:0043565">
    <property type="term" value="F:sequence-specific DNA binding"/>
    <property type="evidence" value="ECO:0007669"/>
    <property type="project" value="InterPro"/>
</dbReference>
<dbReference type="Gene3D" id="3.30.50.10">
    <property type="entry name" value="Erythroid Transcription Factor GATA-1, subunit A"/>
    <property type="match status" value="2"/>
</dbReference>
<evidence type="ECO:0000256" key="4">
    <source>
        <dbReference type="ARBA" id="ARBA00022771"/>
    </source>
</evidence>
<feature type="region of interest" description="Disordered" evidence="11">
    <location>
        <begin position="66"/>
        <end position="96"/>
    </location>
</feature>
<evidence type="ECO:0000256" key="6">
    <source>
        <dbReference type="ARBA" id="ARBA00023015"/>
    </source>
</evidence>
<dbReference type="InterPro" id="IPR001628">
    <property type="entry name" value="Znf_hrmn_rcpt"/>
</dbReference>
<keyword evidence="8" id="KW-0804">Transcription</keyword>
<dbReference type="PROSITE" id="PS51843">
    <property type="entry name" value="NR_LBD"/>
    <property type="match status" value="1"/>
</dbReference>
<evidence type="ECO:0000313" key="15">
    <source>
        <dbReference type="EnsemblMetazoa" id="CapteP93472"/>
    </source>
</evidence>
<gene>
    <name evidence="14" type="ORF">CAPTEDRAFT_93472</name>
</gene>
<dbReference type="OMA" id="WQQFATR"/>
<feature type="domain" description="NR LBD" evidence="13">
    <location>
        <begin position="135"/>
        <end position="356"/>
    </location>
</feature>
<keyword evidence="16" id="KW-1185">Reference proteome</keyword>
<organism evidence="14">
    <name type="scientific">Capitella teleta</name>
    <name type="common">Polychaete worm</name>
    <dbReference type="NCBI Taxonomy" id="283909"/>
    <lineage>
        <taxon>Eukaryota</taxon>
        <taxon>Metazoa</taxon>
        <taxon>Spiralia</taxon>
        <taxon>Lophotrochozoa</taxon>
        <taxon>Annelida</taxon>
        <taxon>Polychaeta</taxon>
        <taxon>Sedentaria</taxon>
        <taxon>Scolecida</taxon>
        <taxon>Capitellidae</taxon>
        <taxon>Capitella</taxon>
    </lineage>
</organism>
<evidence type="ECO:0000256" key="1">
    <source>
        <dbReference type="ARBA" id="ARBA00004123"/>
    </source>
</evidence>
<dbReference type="AlphaFoldDB" id="R7VKF4"/>
<proteinExistence type="inferred from homology"/>
<dbReference type="SMART" id="SM00399">
    <property type="entry name" value="ZnF_C4"/>
    <property type="match status" value="1"/>
</dbReference>
<evidence type="ECO:0000313" key="16">
    <source>
        <dbReference type="Proteomes" id="UP000014760"/>
    </source>
</evidence>
<dbReference type="SMART" id="SM00430">
    <property type="entry name" value="HOLI"/>
    <property type="match status" value="1"/>
</dbReference>
<dbReference type="PRINTS" id="PR00398">
    <property type="entry name" value="STRDHORMONER"/>
</dbReference>
<dbReference type="InterPro" id="IPR001728">
    <property type="entry name" value="ThyrH_rcpt"/>
</dbReference>
<keyword evidence="4" id="KW-0863">Zinc-finger</keyword>
<keyword evidence="10" id="KW-0539">Nucleus</keyword>
<sequence length="392" mass="43725">AADSNSPKQAFVPCKVCGDKASGYHYGVTSCEGCKCLVMRLNRNRCQYCRFKKCLAVGMSRDSVRYGRVPKRSRSTDEQRVSTSGESSSPQASSQEQAVLESKQLAMYDIILTISQAHHANCLTTEDKVKALSTNPTSLISQLDCSSDLLSTQETVELHRCRMFQNLAAFVTPVINMVVAFAKQVPGMCNLSQDDQLILIKGGFFEIWLTRMVRMFNSQDNTLTFGDGSLVARAELEAIYLPELVQAMFSFARSFATLRLNDTEIGLFSGVVLATADRTGLSDKKTVERIQDKLIEALKLQISRNHALEPNLFASILMKIPELRTLGAKHTDQLSWFRKNWHCLHLPPLFAEIYDVPKLEADCDPQQQQQQQMQPAAASSSSQQLQLPLMPS</sequence>
<keyword evidence="5" id="KW-0862">Zinc</keyword>
<evidence type="ECO:0000256" key="3">
    <source>
        <dbReference type="ARBA" id="ARBA00022723"/>
    </source>
</evidence>
<dbReference type="PANTHER" id="PTHR45805:SF10">
    <property type="entry name" value="ECDYSONE-INDUCED PROTEIN 78C"/>
    <property type="match status" value="1"/>
</dbReference>
<evidence type="ECO:0000259" key="13">
    <source>
        <dbReference type="PROSITE" id="PS51843"/>
    </source>
</evidence>
<comment type="similarity">
    <text evidence="2">Belongs to the nuclear hormone receptor family. NR1 subfamily.</text>
</comment>
<reference evidence="14 16" key="2">
    <citation type="journal article" date="2013" name="Nature">
        <title>Insights into bilaterian evolution from three spiralian genomes.</title>
        <authorList>
            <person name="Simakov O."/>
            <person name="Marletaz F."/>
            <person name="Cho S.J."/>
            <person name="Edsinger-Gonzales E."/>
            <person name="Havlak P."/>
            <person name="Hellsten U."/>
            <person name="Kuo D.H."/>
            <person name="Larsson T."/>
            <person name="Lv J."/>
            <person name="Arendt D."/>
            <person name="Savage R."/>
            <person name="Osoegawa K."/>
            <person name="de Jong P."/>
            <person name="Grimwood J."/>
            <person name="Chapman J.A."/>
            <person name="Shapiro H."/>
            <person name="Aerts A."/>
            <person name="Otillar R.P."/>
            <person name="Terry A.Y."/>
            <person name="Boore J.L."/>
            <person name="Grigoriev I.V."/>
            <person name="Lindberg D.R."/>
            <person name="Seaver E.C."/>
            <person name="Weisblat D.A."/>
            <person name="Putnam N.H."/>
            <person name="Rokhsar D.S."/>
        </authorList>
    </citation>
    <scope>NUCLEOTIDE SEQUENCE</scope>
    <source>
        <strain evidence="14 16">I ESC-2004</strain>
    </source>
</reference>
<keyword evidence="6" id="KW-0805">Transcription regulation</keyword>
<reference evidence="15" key="3">
    <citation type="submission" date="2015-06" db="UniProtKB">
        <authorList>
            <consortium name="EnsemblMetazoa"/>
        </authorList>
    </citation>
    <scope>IDENTIFICATION</scope>
</reference>
<feature type="domain" description="Nuclear receptor" evidence="12">
    <location>
        <begin position="11"/>
        <end position="66"/>
    </location>
</feature>
<dbReference type="PROSITE" id="PS51030">
    <property type="entry name" value="NUCLEAR_REC_DBD_2"/>
    <property type="match status" value="1"/>
</dbReference>
<feature type="region of interest" description="Disordered" evidence="11">
    <location>
        <begin position="362"/>
        <end position="392"/>
    </location>
</feature>
<dbReference type="Gene3D" id="1.10.565.10">
    <property type="entry name" value="Retinoid X Receptor"/>
    <property type="match status" value="1"/>
</dbReference>
<dbReference type="InterPro" id="IPR035500">
    <property type="entry name" value="NHR-like_dom_sf"/>
</dbReference>
<evidence type="ECO:0000256" key="2">
    <source>
        <dbReference type="ARBA" id="ARBA00008092"/>
    </source>
</evidence>
<dbReference type="Proteomes" id="UP000014760">
    <property type="component" value="Unassembled WGS sequence"/>
</dbReference>
<dbReference type="InterPro" id="IPR000536">
    <property type="entry name" value="Nucl_hrmn_rcpt_lig-bd"/>
</dbReference>
<reference evidence="16" key="1">
    <citation type="submission" date="2012-12" db="EMBL/GenBank/DDBJ databases">
        <authorList>
            <person name="Hellsten U."/>
            <person name="Grimwood J."/>
            <person name="Chapman J.A."/>
            <person name="Shapiro H."/>
            <person name="Aerts A."/>
            <person name="Otillar R.P."/>
            <person name="Terry A.Y."/>
            <person name="Boore J.L."/>
            <person name="Simakov O."/>
            <person name="Marletaz F."/>
            <person name="Cho S.-J."/>
            <person name="Edsinger-Gonzales E."/>
            <person name="Havlak P."/>
            <person name="Kuo D.-H."/>
            <person name="Larsson T."/>
            <person name="Lv J."/>
            <person name="Arendt D."/>
            <person name="Savage R."/>
            <person name="Osoegawa K."/>
            <person name="de Jong P."/>
            <person name="Lindberg D.R."/>
            <person name="Seaver E.C."/>
            <person name="Weisblat D.A."/>
            <person name="Putnam N.H."/>
            <person name="Grigoriev I.V."/>
            <person name="Rokhsar D.S."/>
        </authorList>
    </citation>
    <scope>NUCLEOTIDE SEQUENCE</scope>
    <source>
        <strain evidence="16">I ESC-2004</strain>
    </source>
</reference>
<dbReference type="OrthoDB" id="5771769at2759"/>
<dbReference type="SUPFAM" id="SSF57716">
    <property type="entry name" value="Glucocorticoid receptor-like (DNA-binding domain)"/>
    <property type="match status" value="1"/>
</dbReference>
<keyword evidence="9" id="KW-0675">Receptor</keyword>
<evidence type="ECO:0000256" key="8">
    <source>
        <dbReference type="ARBA" id="ARBA00023163"/>
    </source>
</evidence>
<evidence type="ECO:0000256" key="10">
    <source>
        <dbReference type="ARBA" id="ARBA00023242"/>
    </source>
</evidence>
<dbReference type="EMBL" id="AMQN01004085">
    <property type="status" value="NOT_ANNOTATED_CDS"/>
    <property type="molecule type" value="Genomic_DNA"/>
</dbReference>
<dbReference type="Pfam" id="PF00104">
    <property type="entry name" value="Hormone_recep"/>
    <property type="match status" value="1"/>
</dbReference>
<dbReference type="GO" id="GO:0008270">
    <property type="term" value="F:zinc ion binding"/>
    <property type="evidence" value="ECO:0007669"/>
    <property type="project" value="UniProtKB-KW"/>
</dbReference>
<dbReference type="PRINTS" id="PR00047">
    <property type="entry name" value="STROIDFINGER"/>
</dbReference>
<dbReference type="PRINTS" id="PR00546">
    <property type="entry name" value="THYROIDHORMR"/>
</dbReference>
<feature type="compositionally biased region" description="Low complexity" evidence="11">
    <location>
        <begin position="366"/>
        <end position="392"/>
    </location>
</feature>
<evidence type="ECO:0000313" key="14">
    <source>
        <dbReference type="EMBL" id="ELU17326.1"/>
    </source>
</evidence>
<dbReference type="SUPFAM" id="SSF48508">
    <property type="entry name" value="Nuclear receptor ligand-binding domain"/>
    <property type="match status" value="1"/>
</dbReference>
<dbReference type="PANTHER" id="PTHR45805">
    <property type="entry name" value="NUCLEAR HORMONE RECEPTOR HR3-RELATED"/>
    <property type="match status" value="1"/>
</dbReference>
<evidence type="ECO:0000256" key="5">
    <source>
        <dbReference type="ARBA" id="ARBA00022833"/>
    </source>
</evidence>
<accession>R7VKF4</accession>
<evidence type="ECO:0000256" key="11">
    <source>
        <dbReference type="SAM" id="MobiDB-lite"/>
    </source>
</evidence>
<dbReference type="FunCoup" id="R7VKF4">
    <property type="interactions" value="52"/>
</dbReference>
<dbReference type="EMBL" id="KB292570">
    <property type="protein sequence ID" value="ELU17326.1"/>
    <property type="molecule type" value="Genomic_DNA"/>
</dbReference>
<feature type="non-terminal residue" evidence="14">
    <location>
        <position position="1"/>
    </location>
</feature>
<comment type="subcellular location">
    <subcellularLocation>
        <location evidence="1">Nucleus</location>
    </subcellularLocation>
</comment>
<dbReference type="STRING" id="283909.R7VKF4"/>
<dbReference type="EnsemblMetazoa" id="CapteT93472">
    <property type="protein sequence ID" value="CapteP93472"/>
    <property type="gene ID" value="CapteG93472"/>
</dbReference>
<keyword evidence="7" id="KW-0238">DNA-binding</keyword>
<evidence type="ECO:0000256" key="7">
    <source>
        <dbReference type="ARBA" id="ARBA00023125"/>
    </source>
</evidence>
<protein>
    <submittedName>
        <fullName evidence="14 15">Uncharacterized protein</fullName>
    </submittedName>
</protein>
<evidence type="ECO:0000256" key="9">
    <source>
        <dbReference type="ARBA" id="ARBA00023170"/>
    </source>
</evidence>
<feature type="compositionally biased region" description="Low complexity" evidence="11">
    <location>
        <begin position="82"/>
        <end position="96"/>
    </location>
</feature>
<evidence type="ECO:0000259" key="12">
    <source>
        <dbReference type="PROSITE" id="PS51030"/>
    </source>
</evidence>
<dbReference type="GO" id="GO:0004879">
    <property type="term" value="F:nuclear receptor activity"/>
    <property type="evidence" value="ECO:0007669"/>
    <property type="project" value="InterPro"/>
</dbReference>
<dbReference type="HOGENOM" id="CLU_007368_18_1_1"/>
<keyword evidence="3" id="KW-0479">Metal-binding</keyword>
<dbReference type="GO" id="GO:0005634">
    <property type="term" value="C:nucleus"/>
    <property type="evidence" value="ECO:0007669"/>
    <property type="project" value="UniProtKB-SubCell"/>
</dbReference>
<dbReference type="InterPro" id="IPR001723">
    <property type="entry name" value="Nuclear_hrmn_rcpt"/>
</dbReference>